<accession>A0A0U5A0A5</accession>
<evidence type="ECO:0000256" key="1">
    <source>
        <dbReference type="ARBA" id="ARBA00006484"/>
    </source>
</evidence>
<proteinExistence type="inferred from homology"/>
<dbReference type="PANTHER" id="PTHR43544">
    <property type="entry name" value="SHORT-CHAIN DEHYDROGENASE/REDUCTASE"/>
    <property type="match status" value="1"/>
</dbReference>
<dbReference type="PANTHER" id="PTHR43544:SF12">
    <property type="entry name" value="NAD(P)-BINDING ROSSMANN-FOLD SUPERFAMILY PROTEIN"/>
    <property type="match status" value="1"/>
</dbReference>
<name>A0A0U5A0A5_ASPCI</name>
<gene>
    <name evidence="2" type="ORF">ASPCAL08277</name>
</gene>
<organism evidence="2 3">
    <name type="scientific">Aspergillus calidoustus</name>
    <dbReference type="NCBI Taxonomy" id="454130"/>
    <lineage>
        <taxon>Eukaryota</taxon>
        <taxon>Fungi</taxon>
        <taxon>Dikarya</taxon>
        <taxon>Ascomycota</taxon>
        <taxon>Pezizomycotina</taxon>
        <taxon>Eurotiomycetes</taxon>
        <taxon>Eurotiomycetidae</taxon>
        <taxon>Eurotiales</taxon>
        <taxon>Aspergillaceae</taxon>
        <taxon>Aspergillus</taxon>
        <taxon>Aspergillus subgen. Nidulantes</taxon>
    </lineage>
</organism>
<dbReference type="GO" id="GO:0016491">
    <property type="term" value="F:oxidoreductase activity"/>
    <property type="evidence" value="ECO:0007669"/>
    <property type="project" value="TreeGrafter"/>
</dbReference>
<sequence>MEALRCGFAIVAPASRGLGFAFAQQLLAHTSLPIVATARTNCDQVRCRLLESVKAEHFNAERRLRVFKVDVTDESTISEMTSATREMYPETLLRLAITVPGILHVEKSPSQIDAEYSLRSFQVNALGPMLLMKHLSSFLPTASSPPFQDSEEVSGQDSSQWRLPESHAIYAMMAARVGSVSDNTSGGWYSYRASKASVFQLAKTFDLYLQSQSRERAMAVAMHPGTVHTDFTKDYWDGRSMLQPEESATLLLKLLCSMGTGPKEGRGRCWDWNGKEVMP</sequence>
<dbReference type="InterPro" id="IPR051468">
    <property type="entry name" value="Fungal_SecMetab_SDRs"/>
</dbReference>
<evidence type="ECO:0000313" key="3">
    <source>
        <dbReference type="Proteomes" id="UP000054771"/>
    </source>
</evidence>
<dbReference type="PRINTS" id="PR00081">
    <property type="entry name" value="GDHRDH"/>
</dbReference>
<dbReference type="GO" id="GO:0005737">
    <property type="term" value="C:cytoplasm"/>
    <property type="evidence" value="ECO:0007669"/>
    <property type="project" value="TreeGrafter"/>
</dbReference>
<dbReference type="Pfam" id="PF00106">
    <property type="entry name" value="adh_short"/>
    <property type="match status" value="1"/>
</dbReference>
<dbReference type="SUPFAM" id="SSF51735">
    <property type="entry name" value="NAD(P)-binding Rossmann-fold domains"/>
    <property type="match status" value="1"/>
</dbReference>
<evidence type="ECO:0000313" key="2">
    <source>
        <dbReference type="EMBL" id="CEN61625.1"/>
    </source>
</evidence>
<keyword evidence="3" id="KW-1185">Reference proteome</keyword>
<evidence type="ECO:0008006" key="4">
    <source>
        <dbReference type="Google" id="ProtNLM"/>
    </source>
</evidence>
<dbReference type="EMBL" id="CDMC01000006">
    <property type="protein sequence ID" value="CEN61625.1"/>
    <property type="molecule type" value="Genomic_DNA"/>
</dbReference>
<dbReference type="OMA" id="HRNVPKD"/>
<dbReference type="Proteomes" id="UP000054771">
    <property type="component" value="Unassembled WGS sequence"/>
</dbReference>
<dbReference type="InterPro" id="IPR036291">
    <property type="entry name" value="NAD(P)-bd_dom_sf"/>
</dbReference>
<protein>
    <recommendedName>
        <fullName evidence="4">Short-chain dehydrogenase/reductase</fullName>
    </recommendedName>
</protein>
<dbReference type="Gene3D" id="3.40.50.720">
    <property type="entry name" value="NAD(P)-binding Rossmann-like Domain"/>
    <property type="match status" value="1"/>
</dbReference>
<dbReference type="AlphaFoldDB" id="A0A0U5A0A5"/>
<reference evidence="3" key="1">
    <citation type="journal article" date="2016" name="Genome Announc.">
        <title>Draft genome sequences of fungus Aspergillus calidoustus.</title>
        <authorList>
            <person name="Horn F."/>
            <person name="Linde J."/>
            <person name="Mattern D.J."/>
            <person name="Walther G."/>
            <person name="Guthke R."/>
            <person name="Scherlach K."/>
            <person name="Martin K."/>
            <person name="Brakhage A.A."/>
            <person name="Petzke L."/>
            <person name="Valiante V."/>
        </authorList>
    </citation>
    <scope>NUCLEOTIDE SEQUENCE [LARGE SCALE GENOMIC DNA]</scope>
    <source>
        <strain evidence="3">SF006504</strain>
    </source>
</reference>
<dbReference type="InterPro" id="IPR002347">
    <property type="entry name" value="SDR_fam"/>
</dbReference>
<comment type="similarity">
    <text evidence="1">Belongs to the short-chain dehydrogenases/reductases (SDR) family.</text>
</comment>
<dbReference type="OrthoDB" id="5296at2759"/>